<name>A0ABU3HC87_9BACL</name>
<reference evidence="1 2" key="1">
    <citation type="submission" date="2023-07" db="EMBL/GenBank/DDBJ databases">
        <title>Genomic Encyclopedia of Type Strains, Phase IV (KMG-IV): sequencing the most valuable type-strain genomes for metagenomic binning, comparative biology and taxonomic classification.</title>
        <authorList>
            <person name="Goeker M."/>
        </authorList>
    </citation>
    <scope>NUCLEOTIDE SEQUENCE [LARGE SCALE GENOMIC DNA]</scope>
    <source>
        <strain evidence="1 2">T98</strain>
    </source>
</reference>
<evidence type="ECO:0000313" key="2">
    <source>
        <dbReference type="Proteomes" id="UP001248709"/>
    </source>
</evidence>
<sequence>MTTDGLLEYGTQPLQNPHNLYTAFCNETDIEKCTRDALINVHQEQGRDSATVIVWSCDNIRVAALPSDIIS</sequence>
<gene>
    <name evidence="1" type="ORF">J2Z22_004019</name>
</gene>
<dbReference type="EMBL" id="JAUSUY010000021">
    <property type="protein sequence ID" value="MDT3428427.1"/>
    <property type="molecule type" value="Genomic_DNA"/>
</dbReference>
<comment type="caution">
    <text evidence="1">The sequence shown here is derived from an EMBL/GenBank/DDBJ whole genome shotgun (WGS) entry which is preliminary data.</text>
</comment>
<organism evidence="1 2">
    <name type="scientific">Paenibacillus forsythiae</name>
    <dbReference type="NCBI Taxonomy" id="365616"/>
    <lineage>
        <taxon>Bacteria</taxon>
        <taxon>Bacillati</taxon>
        <taxon>Bacillota</taxon>
        <taxon>Bacilli</taxon>
        <taxon>Bacillales</taxon>
        <taxon>Paenibacillaceae</taxon>
        <taxon>Paenibacillus</taxon>
    </lineage>
</organism>
<dbReference type="Proteomes" id="UP001248709">
    <property type="component" value="Unassembled WGS sequence"/>
</dbReference>
<evidence type="ECO:0008006" key="3">
    <source>
        <dbReference type="Google" id="ProtNLM"/>
    </source>
</evidence>
<dbReference type="RefSeq" id="WP_156940264.1">
    <property type="nucleotide sequence ID" value="NZ_JAUSUY010000021.1"/>
</dbReference>
<keyword evidence="2" id="KW-1185">Reference proteome</keyword>
<accession>A0ABU3HC87</accession>
<evidence type="ECO:0000313" key="1">
    <source>
        <dbReference type="EMBL" id="MDT3428427.1"/>
    </source>
</evidence>
<protein>
    <recommendedName>
        <fullName evidence="3">PPM-type phosphatase domain-containing protein</fullName>
    </recommendedName>
</protein>
<proteinExistence type="predicted"/>